<feature type="domain" description="Helicase ATP-binding" evidence="11">
    <location>
        <begin position="692"/>
        <end position="853"/>
    </location>
</feature>
<dbReference type="EC" id="3.6.4.-" evidence="9"/>
<gene>
    <name evidence="9 13" type="primary">mfd</name>
    <name evidence="13" type="ORF">QUF54_00630</name>
</gene>
<evidence type="ECO:0000256" key="7">
    <source>
        <dbReference type="ARBA" id="ARBA00023125"/>
    </source>
</evidence>
<dbReference type="Gene3D" id="2.40.10.170">
    <property type="match status" value="1"/>
</dbReference>
<dbReference type="InterPro" id="IPR004576">
    <property type="entry name" value="Mfd"/>
</dbReference>
<dbReference type="InterPro" id="IPR001650">
    <property type="entry name" value="Helicase_C-like"/>
</dbReference>
<dbReference type="InterPro" id="IPR027417">
    <property type="entry name" value="P-loop_NTPase"/>
</dbReference>
<evidence type="ECO:0000256" key="4">
    <source>
        <dbReference type="ARBA" id="ARBA00022801"/>
    </source>
</evidence>
<comment type="similarity">
    <text evidence="9">In the N-terminal section; belongs to the UvrB family.</text>
</comment>
<dbReference type="Pfam" id="PF00271">
    <property type="entry name" value="Helicase_C"/>
    <property type="match status" value="1"/>
</dbReference>
<dbReference type="HAMAP" id="MF_00969">
    <property type="entry name" value="TRCF"/>
    <property type="match status" value="1"/>
</dbReference>
<evidence type="ECO:0000256" key="9">
    <source>
        <dbReference type="HAMAP-Rule" id="MF_00969"/>
    </source>
</evidence>
<comment type="similarity">
    <text evidence="9">In the C-terminal section; belongs to the helicase family. RecG subfamily.</text>
</comment>
<protein>
    <recommendedName>
        <fullName evidence="9">Transcription-repair-coupling factor</fullName>
        <shortName evidence="9">TRCF</shortName>
        <ecNumber evidence="9">3.6.4.-</ecNumber>
    </recommendedName>
</protein>
<comment type="caution">
    <text evidence="13">The sequence shown here is derived from an EMBL/GenBank/DDBJ whole genome shotgun (WGS) entry which is preliminary data.</text>
</comment>
<dbReference type="PROSITE" id="PS51194">
    <property type="entry name" value="HELICASE_CTER"/>
    <property type="match status" value="1"/>
</dbReference>
<dbReference type="InterPro" id="IPR011545">
    <property type="entry name" value="DEAD/DEAH_box_helicase_dom"/>
</dbReference>
<sequence>MKKNHTISHINPLRPTLTEQPNQHWGNLYGSSPGLVISRAARKAPLIVITPDSISAQRLAEDIQFYAGADLPLLHFPDWETLPYDVFSPHQDIISNRLTTLYHLPNMEYGVLVLPVSVLMHRLAPTDYVRGESLLITTGQDSEKLHDKLKRSGYRRVEQVVEHGEFSARGQILDVFPMGSDLPYRINLLDEKVNNICHFDQETQRSQKTVFEDKDFLQQTLASIRLLPAREFPLNEESIQLFRNQWRTEFGGNPIQCSTYQDICSALAPAGVEYYLPLFFKETQTLFDYLPTKSVIITLEGVLGQAEQFWREVGERYERLCHNIMRPILPPDKLFLQANQVFALFKPFPHINLNQDETDKSGAVNFSTSPPPSLLVDARASQPLSVFKDFLDAFQGRILIAAETMGRRESVLELFKKYELKPTVVENWQAFLQSDAPLCLTVAPLEQGLVLEKIPLKSPLKKEEKKGGKKEGKENYQISLFQKEAISQFETEAEHGIEKGGIEKGGIEKGRENEWGISSLAVISETQLFGERVAQRRLRKKTLQDAIVRDLTELNIGAPVVHEDHGVGRYQGLISLEIGGIEAEFLQLEYAKQDKLYVPVSSLHLINRFTGMNPEKAPLHRLGTGQWEKAKRKANQKATDVAVELLDIYAKRAAQEGHIFKIDQNDYQRFAQAFPFEETPDQQEAIKAVFEDMVSNSPMDRLICGDVGFGKTEVAMRAAFIAAFDGKQVAMLVPTTLLAQQHYQTFQDRFADDPIRVEQLSRFISPKQQKEISKAVADGKVDIIIGTHTLLNKTFKFNNLGLVIIDEEHRFGVKQKDKFKSLRSEVDILTLTATPIPRSLNMALSDLRDLSIIATPPLGRLAVKTFIKEWQDVIIIEAILRELKRGGQVYFIHNEIDSINRMAQKVENLVPEARVQVAYGKMRESQLEHIMQDFYHRRFNVLVSTTIIETGIDIPTANTIIINRADKLGLAQLYQLRGRVGRSHHLAYAYLIIPPRKTMNEEAQKRINAIESLEELGMGFTLATHDLEIRGGGELLGSEQSGHIQEIGYNLYTELLERAVNALKSGQQLDHPLSLNTEINLHAPALLPSSYLPDVHTRLIMYKRIANAPELQTLNEIQVEIIDRFGVMPNSAKALISITELKIMAAKLGIRKIDFGEQGGTILFDENTAIDPQQIITLIQSNPARYKLEGEKKLHLSLELPEFSARCEFLETVLNQLTAVREKG</sequence>
<feature type="region of interest" description="Disordered" evidence="10">
    <location>
        <begin position="1"/>
        <end position="22"/>
    </location>
</feature>
<keyword evidence="1 9" id="KW-0963">Cytoplasm</keyword>
<keyword evidence="6 9" id="KW-0067">ATP-binding</keyword>
<dbReference type="Gene3D" id="3.40.50.11140">
    <property type="match status" value="1"/>
</dbReference>
<proteinExistence type="inferred from homology"/>
<evidence type="ECO:0000259" key="12">
    <source>
        <dbReference type="PROSITE" id="PS51194"/>
    </source>
</evidence>
<reference evidence="13" key="1">
    <citation type="submission" date="2023-06" db="EMBL/GenBank/DDBJ databases">
        <title>Uncultivated large filamentous bacteria from sulfidic sediments reveal new species and different genomic features in energy metabolism and defense.</title>
        <authorList>
            <person name="Fonseca A."/>
        </authorList>
    </citation>
    <scope>NUCLEOTIDE SEQUENCE</scope>
    <source>
        <strain evidence="13">HSG4</strain>
    </source>
</reference>
<dbReference type="NCBIfam" id="TIGR00580">
    <property type="entry name" value="mfd"/>
    <property type="match status" value="1"/>
</dbReference>
<evidence type="ECO:0000256" key="8">
    <source>
        <dbReference type="ARBA" id="ARBA00023204"/>
    </source>
</evidence>
<evidence type="ECO:0000259" key="11">
    <source>
        <dbReference type="PROSITE" id="PS51192"/>
    </source>
</evidence>
<keyword evidence="14" id="KW-1185">Reference proteome</keyword>
<dbReference type="Gene3D" id="3.90.1150.50">
    <property type="entry name" value="Transcription-repair-coupling factor, D7 domain"/>
    <property type="match status" value="1"/>
</dbReference>
<dbReference type="SMART" id="SM01058">
    <property type="entry name" value="CarD_TRCF"/>
    <property type="match status" value="1"/>
</dbReference>
<dbReference type="Pfam" id="PF17757">
    <property type="entry name" value="UvrB_inter"/>
    <property type="match status" value="1"/>
</dbReference>
<keyword evidence="7 9" id="KW-0238">DNA-binding</keyword>
<dbReference type="CDD" id="cd17991">
    <property type="entry name" value="DEXHc_TRCF"/>
    <property type="match status" value="1"/>
</dbReference>
<keyword evidence="8 9" id="KW-0234">DNA repair</keyword>
<dbReference type="Pfam" id="PF03461">
    <property type="entry name" value="TRCF"/>
    <property type="match status" value="1"/>
</dbReference>
<name>A0ABT7VQB1_9GAMM</name>
<evidence type="ECO:0000256" key="1">
    <source>
        <dbReference type="ARBA" id="ARBA00022490"/>
    </source>
</evidence>
<dbReference type="Proteomes" id="UP001171945">
    <property type="component" value="Unassembled WGS sequence"/>
</dbReference>
<dbReference type="InterPro" id="IPR041471">
    <property type="entry name" value="UvrB_inter"/>
</dbReference>
<dbReference type="Gene3D" id="3.40.50.11180">
    <property type="match status" value="1"/>
</dbReference>
<evidence type="ECO:0000256" key="6">
    <source>
        <dbReference type="ARBA" id="ARBA00022840"/>
    </source>
</evidence>
<keyword evidence="4 9" id="KW-0378">Hydrolase</keyword>
<comment type="function">
    <text evidence="9">Couples transcription and DNA repair by recognizing RNA polymerase (RNAP) stalled at DNA lesions. Mediates ATP-dependent release of RNAP and its truncated transcript from the DNA, and recruitment of nucleotide excision repair machinery to the damaged site.</text>
</comment>
<dbReference type="Pfam" id="PF00270">
    <property type="entry name" value="DEAD"/>
    <property type="match status" value="1"/>
</dbReference>
<dbReference type="SMART" id="SM00487">
    <property type="entry name" value="DEXDc"/>
    <property type="match status" value="1"/>
</dbReference>
<dbReference type="SUPFAM" id="SSF52540">
    <property type="entry name" value="P-loop containing nucleoside triphosphate hydrolases"/>
    <property type="match status" value="4"/>
</dbReference>
<dbReference type="Pfam" id="PF21132">
    <property type="entry name" value="MFD_D3"/>
    <property type="match status" value="1"/>
</dbReference>
<keyword evidence="3 9" id="KW-0227">DNA damage</keyword>
<dbReference type="InterPro" id="IPR037235">
    <property type="entry name" value="TRCF-like_C_D7"/>
</dbReference>
<dbReference type="InterPro" id="IPR003711">
    <property type="entry name" value="CarD-like/TRCF_RID"/>
</dbReference>
<dbReference type="PANTHER" id="PTHR47964">
    <property type="entry name" value="ATP-DEPENDENT DNA HELICASE HOMOLOG RECG, CHLOROPLASTIC"/>
    <property type="match status" value="1"/>
</dbReference>
<dbReference type="InterPro" id="IPR036101">
    <property type="entry name" value="CarD-like/TRCF_RID_sf"/>
</dbReference>
<dbReference type="InterPro" id="IPR005118">
    <property type="entry name" value="TRCF_C"/>
</dbReference>
<feature type="domain" description="Helicase C-terminal" evidence="12">
    <location>
        <begin position="875"/>
        <end position="1028"/>
    </location>
</feature>
<accession>A0ABT7VQB1</accession>
<dbReference type="Gene3D" id="3.40.50.300">
    <property type="entry name" value="P-loop containing nucleotide triphosphate hydrolases"/>
    <property type="match status" value="2"/>
</dbReference>
<evidence type="ECO:0000256" key="3">
    <source>
        <dbReference type="ARBA" id="ARBA00022763"/>
    </source>
</evidence>
<dbReference type="SUPFAM" id="SSF141259">
    <property type="entry name" value="CarD-like"/>
    <property type="match status" value="1"/>
</dbReference>
<evidence type="ECO:0000313" key="13">
    <source>
        <dbReference type="EMBL" id="MDM8561842.1"/>
    </source>
</evidence>
<evidence type="ECO:0000256" key="10">
    <source>
        <dbReference type="SAM" id="MobiDB-lite"/>
    </source>
</evidence>
<evidence type="ECO:0000256" key="2">
    <source>
        <dbReference type="ARBA" id="ARBA00022741"/>
    </source>
</evidence>
<evidence type="ECO:0000313" key="14">
    <source>
        <dbReference type="Proteomes" id="UP001171945"/>
    </source>
</evidence>
<evidence type="ECO:0000256" key="5">
    <source>
        <dbReference type="ARBA" id="ARBA00022806"/>
    </source>
</evidence>
<dbReference type="InterPro" id="IPR047112">
    <property type="entry name" value="RecG/Mfd"/>
</dbReference>
<dbReference type="SUPFAM" id="SSF143517">
    <property type="entry name" value="TRCF domain-like"/>
    <property type="match status" value="1"/>
</dbReference>
<dbReference type="Pfam" id="PF02559">
    <property type="entry name" value="CarD_TRCF_RID"/>
    <property type="match status" value="1"/>
</dbReference>
<dbReference type="PROSITE" id="PS51192">
    <property type="entry name" value="HELICASE_ATP_BIND_1"/>
    <property type="match status" value="1"/>
</dbReference>
<dbReference type="EMBL" id="JAUCGM010000009">
    <property type="protein sequence ID" value="MDM8561842.1"/>
    <property type="molecule type" value="Genomic_DNA"/>
</dbReference>
<dbReference type="Gene3D" id="3.30.2060.10">
    <property type="entry name" value="Penicillin-binding protein 1b domain"/>
    <property type="match status" value="1"/>
</dbReference>
<dbReference type="InterPro" id="IPR048635">
    <property type="entry name" value="MFD_D3"/>
</dbReference>
<dbReference type="SMART" id="SM00490">
    <property type="entry name" value="HELICc"/>
    <property type="match status" value="1"/>
</dbReference>
<keyword evidence="5" id="KW-0347">Helicase</keyword>
<dbReference type="InterPro" id="IPR014001">
    <property type="entry name" value="Helicase_ATP-bd"/>
</dbReference>
<keyword evidence="2 9" id="KW-0547">Nucleotide-binding</keyword>
<dbReference type="SMART" id="SM00982">
    <property type="entry name" value="TRCF"/>
    <property type="match status" value="1"/>
</dbReference>
<organism evidence="13 14">
    <name type="scientific">Candidatus Marithioploca araucensis</name>
    <dbReference type="NCBI Taxonomy" id="70273"/>
    <lineage>
        <taxon>Bacteria</taxon>
        <taxon>Pseudomonadati</taxon>
        <taxon>Pseudomonadota</taxon>
        <taxon>Gammaproteobacteria</taxon>
        <taxon>Thiotrichales</taxon>
        <taxon>Thiotrichaceae</taxon>
        <taxon>Candidatus Marithioploca</taxon>
    </lineage>
</organism>
<comment type="subcellular location">
    <subcellularLocation>
        <location evidence="9">Cytoplasm</location>
    </subcellularLocation>
</comment>
<dbReference type="PANTHER" id="PTHR47964:SF1">
    <property type="entry name" value="ATP-DEPENDENT DNA HELICASE HOMOLOG RECG, CHLOROPLASTIC"/>
    <property type="match status" value="1"/>
</dbReference>